<dbReference type="GO" id="GO:1902201">
    <property type="term" value="P:negative regulation of bacterial-type flagellum-dependent cell motility"/>
    <property type="evidence" value="ECO:0007669"/>
    <property type="project" value="TreeGrafter"/>
</dbReference>
<accession>A0A265E3Z7</accession>
<comment type="caution">
    <text evidence="3">The sequence shown here is derived from an EMBL/GenBank/DDBJ whole genome shotgun (WGS) entry which is preliminary data.</text>
</comment>
<dbReference type="PANTHER" id="PTHR45138">
    <property type="entry name" value="REGULATORY COMPONENTS OF SENSORY TRANSDUCTION SYSTEM"/>
    <property type="match status" value="1"/>
</dbReference>
<dbReference type="GO" id="GO:0005886">
    <property type="term" value="C:plasma membrane"/>
    <property type="evidence" value="ECO:0007669"/>
    <property type="project" value="TreeGrafter"/>
</dbReference>
<feature type="transmembrane region" description="Helical" evidence="1">
    <location>
        <begin position="36"/>
        <end position="55"/>
    </location>
</feature>
<keyword evidence="1" id="KW-0472">Membrane</keyword>
<evidence type="ECO:0000259" key="2">
    <source>
        <dbReference type="PROSITE" id="PS50887"/>
    </source>
</evidence>
<feature type="transmembrane region" description="Helical" evidence="1">
    <location>
        <begin position="106"/>
        <end position="123"/>
    </location>
</feature>
<dbReference type="InterPro" id="IPR000160">
    <property type="entry name" value="GGDEF_dom"/>
</dbReference>
<feature type="domain" description="GGDEF" evidence="2">
    <location>
        <begin position="221"/>
        <end position="355"/>
    </location>
</feature>
<dbReference type="AlphaFoldDB" id="A0A265E3Z7"/>
<sequence>MAFDMFMLFCMLVTFIYIYFQLKWKMTGWLVNPKRESLYGGVMAGTFAIILNYYAVHAHENVYFGLSMVVLILALMFNNQAAYLLGGGILLLWLAFSPLAMPTASVLALCSILAGVFLADLLAHRLGPYPRAVILVAVAASEYFVSIGITAGGYEAALVAASYYMLLSTISAIAGISVIHYMQRSHELYETLSEDSTVDGLTGLLNRRVFEAELDALGKDEPSVLILMDIDHFKGFNDTYGHPEGDRTLKVVSRKVKNIVGKDGITARNGGEEFAILLKGRLKEDALEIAERIRTSLENSRHITAAGKFVGVTASIGIAAYPEQASSPKNLYSQADEHLYIAKKLGRNQVCCESSHELIIAPSDNKVK</sequence>
<keyword evidence="1" id="KW-1133">Transmembrane helix</keyword>
<evidence type="ECO:0000313" key="3">
    <source>
        <dbReference type="EMBL" id="OZT76314.1"/>
    </source>
</evidence>
<dbReference type="Pfam" id="PF00990">
    <property type="entry name" value="GGDEF"/>
    <property type="match status" value="1"/>
</dbReference>
<dbReference type="GO" id="GO:0052621">
    <property type="term" value="F:diguanylate cyclase activity"/>
    <property type="evidence" value="ECO:0007669"/>
    <property type="project" value="TreeGrafter"/>
</dbReference>
<dbReference type="PROSITE" id="PS50887">
    <property type="entry name" value="GGDEF"/>
    <property type="match status" value="1"/>
</dbReference>
<reference evidence="3 4" key="1">
    <citation type="submission" date="2017-07" db="EMBL/GenBank/DDBJ databases">
        <title>Shotgun whole genome sequences of three halophilic bacterial isolates.</title>
        <authorList>
            <person name="Pozzo T."/>
            <person name="Higdon S.M."/>
            <person name="Quillaguaman J."/>
        </authorList>
    </citation>
    <scope>NUCLEOTIDE SEQUENCE [LARGE SCALE GENOMIC DNA]</scope>
    <source>
        <strain evidence="3 4">BU-1</strain>
    </source>
</reference>
<proteinExistence type="predicted"/>
<feature type="transmembrane region" description="Helical" evidence="1">
    <location>
        <begin position="6"/>
        <end position="24"/>
    </location>
</feature>
<dbReference type="GO" id="GO:0043709">
    <property type="term" value="P:cell adhesion involved in single-species biofilm formation"/>
    <property type="evidence" value="ECO:0007669"/>
    <property type="project" value="TreeGrafter"/>
</dbReference>
<feature type="transmembrane region" description="Helical" evidence="1">
    <location>
        <begin position="160"/>
        <end position="182"/>
    </location>
</feature>
<dbReference type="Gene3D" id="3.30.70.270">
    <property type="match status" value="1"/>
</dbReference>
<organism evidence="3 4">
    <name type="scientific">Salinicoccus roseus</name>
    <dbReference type="NCBI Taxonomy" id="45670"/>
    <lineage>
        <taxon>Bacteria</taxon>
        <taxon>Bacillati</taxon>
        <taxon>Bacillota</taxon>
        <taxon>Bacilli</taxon>
        <taxon>Bacillales</taxon>
        <taxon>Staphylococcaceae</taxon>
        <taxon>Salinicoccus</taxon>
    </lineage>
</organism>
<dbReference type="RefSeq" id="WP_094907230.1">
    <property type="nucleotide sequence ID" value="NZ_NPEZ01000007.1"/>
</dbReference>
<dbReference type="Proteomes" id="UP000216682">
    <property type="component" value="Unassembled WGS sequence"/>
</dbReference>
<keyword evidence="1" id="KW-0812">Transmembrane</keyword>
<name>A0A265E3Z7_9STAP</name>
<dbReference type="CDD" id="cd01949">
    <property type="entry name" value="GGDEF"/>
    <property type="match status" value="1"/>
</dbReference>
<feature type="transmembrane region" description="Helical" evidence="1">
    <location>
        <begin position="132"/>
        <end position="154"/>
    </location>
</feature>
<evidence type="ECO:0000313" key="4">
    <source>
        <dbReference type="Proteomes" id="UP000216682"/>
    </source>
</evidence>
<dbReference type="NCBIfam" id="TIGR00254">
    <property type="entry name" value="GGDEF"/>
    <property type="match status" value="1"/>
</dbReference>
<dbReference type="FunFam" id="3.30.70.270:FF:000001">
    <property type="entry name" value="Diguanylate cyclase domain protein"/>
    <property type="match status" value="1"/>
</dbReference>
<dbReference type="InterPro" id="IPR029787">
    <property type="entry name" value="Nucleotide_cyclase"/>
</dbReference>
<evidence type="ECO:0000256" key="1">
    <source>
        <dbReference type="SAM" id="Phobius"/>
    </source>
</evidence>
<protein>
    <recommendedName>
        <fullName evidence="2">GGDEF domain-containing protein</fullName>
    </recommendedName>
</protein>
<gene>
    <name evidence="3" type="ORF">CFN03_11860</name>
</gene>
<dbReference type="InterPro" id="IPR043128">
    <property type="entry name" value="Rev_trsase/Diguanyl_cyclase"/>
</dbReference>
<dbReference type="InterPro" id="IPR050469">
    <property type="entry name" value="Diguanylate_Cyclase"/>
</dbReference>
<dbReference type="SMART" id="SM00267">
    <property type="entry name" value="GGDEF"/>
    <property type="match status" value="1"/>
</dbReference>
<feature type="transmembrane region" description="Helical" evidence="1">
    <location>
        <begin position="61"/>
        <end position="77"/>
    </location>
</feature>
<dbReference type="PANTHER" id="PTHR45138:SF9">
    <property type="entry name" value="DIGUANYLATE CYCLASE DGCM-RELATED"/>
    <property type="match status" value="1"/>
</dbReference>
<dbReference type="SUPFAM" id="SSF55073">
    <property type="entry name" value="Nucleotide cyclase"/>
    <property type="match status" value="1"/>
</dbReference>
<dbReference type="EMBL" id="NPEZ01000007">
    <property type="protein sequence ID" value="OZT76314.1"/>
    <property type="molecule type" value="Genomic_DNA"/>
</dbReference>